<dbReference type="NCBIfam" id="TIGR00254">
    <property type="entry name" value="GGDEF"/>
    <property type="match status" value="1"/>
</dbReference>
<comment type="catalytic activity">
    <reaction evidence="4">
        <text>2 GTP = 3',3'-c-di-GMP + 2 diphosphate</text>
        <dbReference type="Rhea" id="RHEA:24898"/>
        <dbReference type="ChEBI" id="CHEBI:33019"/>
        <dbReference type="ChEBI" id="CHEBI:37565"/>
        <dbReference type="ChEBI" id="CHEBI:58805"/>
        <dbReference type="EC" id="2.7.7.65"/>
    </reaction>
</comment>
<reference evidence="7" key="1">
    <citation type="submission" date="2008-02" db="EMBL/GenBank/DDBJ databases">
        <title>Complete sequence of Psuedomonas putida W619.</title>
        <authorList>
            <consortium name="US DOE Joint Genome Institute"/>
            <person name="Copeland A."/>
            <person name="Lucas S."/>
            <person name="Lapidus A."/>
            <person name="Barry K."/>
            <person name="Detter J.C."/>
            <person name="Glavina del Rio T."/>
            <person name="Dalin E."/>
            <person name="Tice H."/>
            <person name="Pitluck S."/>
            <person name="Chain P."/>
            <person name="Malfatti S."/>
            <person name="Shin M."/>
            <person name="Vergez L."/>
            <person name="Schmutz J."/>
            <person name="Larimer F."/>
            <person name="Land M."/>
            <person name="Hauser L."/>
            <person name="Kyrpides N."/>
            <person name="Kim E."/>
            <person name="Taghavi S."/>
            <person name="Vangronsveld D."/>
            <person name="van der Lelie D."/>
            <person name="Richardson P."/>
        </authorList>
    </citation>
    <scope>NUCLEOTIDE SEQUENCE</scope>
    <source>
        <strain evidence="7">W619</strain>
    </source>
</reference>
<keyword evidence="5" id="KW-0812">Transmembrane</keyword>
<accession>B1JAS6</accession>
<dbReference type="PROSITE" id="PS50887">
    <property type="entry name" value="GGDEF"/>
    <property type="match status" value="1"/>
</dbReference>
<evidence type="ECO:0000259" key="6">
    <source>
        <dbReference type="PROSITE" id="PS50887"/>
    </source>
</evidence>
<feature type="transmembrane region" description="Helical" evidence="5">
    <location>
        <begin position="223"/>
        <end position="244"/>
    </location>
</feature>
<dbReference type="PANTHER" id="PTHR45138">
    <property type="entry name" value="REGULATORY COMPONENTS OF SENSORY TRANSDUCTION SYSTEM"/>
    <property type="match status" value="1"/>
</dbReference>
<gene>
    <name evidence="7" type="ordered locus">PputW619_3222</name>
</gene>
<dbReference type="SUPFAM" id="SSF55073">
    <property type="entry name" value="Nucleotide cyclase"/>
    <property type="match status" value="1"/>
</dbReference>
<evidence type="ECO:0000256" key="4">
    <source>
        <dbReference type="ARBA" id="ARBA00034247"/>
    </source>
</evidence>
<dbReference type="InterPro" id="IPR043128">
    <property type="entry name" value="Rev_trsase/Diguanyl_cyclase"/>
</dbReference>
<dbReference type="GO" id="GO:0005886">
    <property type="term" value="C:plasma membrane"/>
    <property type="evidence" value="ECO:0007669"/>
    <property type="project" value="UniProtKB-SubCell"/>
</dbReference>
<dbReference type="Pfam" id="PF00990">
    <property type="entry name" value="GGDEF"/>
    <property type="match status" value="1"/>
</dbReference>
<dbReference type="KEGG" id="ppw:PputW619_3222"/>
<dbReference type="EMBL" id="CP000949">
    <property type="protein sequence ID" value="ACA73712.1"/>
    <property type="molecule type" value="Genomic_DNA"/>
</dbReference>
<evidence type="ECO:0000256" key="1">
    <source>
        <dbReference type="ARBA" id="ARBA00001946"/>
    </source>
</evidence>
<dbReference type="FunFam" id="3.30.70.270:FF:000001">
    <property type="entry name" value="Diguanylate cyclase domain protein"/>
    <property type="match status" value="1"/>
</dbReference>
<evidence type="ECO:0000256" key="2">
    <source>
        <dbReference type="ARBA" id="ARBA00004533"/>
    </source>
</evidence>
<feature type="transmembrane region" description="Helical" evidence="5">
    <location>
        <begin position="159"/>
        <end position="178"/>
    </location>
</feature>
<dbReference type="HOGENOM" id="CLU_000445_11_27_6"/>
<evidence type="ECO:0000313" key="7">
    <source>
        <dbReference type="EMBL" id="ACA73712.1"/>
    </source>
</evidence>
<dbReference type="GO" id="GO:0043709">
    <property type="term" value="P:cell adhesion involved in single-species biofilm formation"/>
    <property type="evidence" value="ECO:0007669"/>
    <property type="project" value="TreeGrafter"/>
</dbReference>
<dbReference type="STRING" id="390235.PputW619_3222"/>
<dbReference type="eggNOG" id="COG3706">
    <property type="taxonomic scope" value="Bacteria"/>
</dbReference>
<feature type="transmembrane region" description="Helical" evidence="5">
    <location>
        <begin position="83"/>
        <end position="103"/>
    </location>
</feature>
<comment type="subcellular location">
    <subcellularLocation>
        <location evidence="2">Cell inner membrane</location>
    </subcellularLocation>
</comment>
<dbReference type="EC" id="2.7.7.65" evidence="3"/>
<dbReference type="CDD" id="cd01949">
    <property type="entry name" value="GGDEF"/>
    <property type="match status" value="1"/>
</dbReference>
<dbReference type="AlphaFoldDB" id="B1JAS6"/>
<organism evidence="7">
    <name type="scientific">Pseudomonas putida (strain W619)</name>
    <dbReference type="NCBI Taxonomy" id="390235"/>
    <lineage>
        <taxon>Bacteria</taxon>
        <taxon>Pseudomonadati</taxon>
        <taxon>Pseudomonadota</taxon>
        <taxon>Gammaproteobacteria</taxon>
        <taxon>Pseudomonadales</taxon>
        <taxon>Pseudomonadaceae</taxon>
        <taxon>Pseudomonas</taxon>
    </lineage>
</organism>
<proteinExistence type="predicted"/>
<dbReference type="GO" id="GO:1902201">
    <property type="term" value="P:negative regulation of bacterial-type flagellum-dependent cell motility"/>
    <property type="evidence" value="ECO:0007669"/>
    <property type="project" value="TreeGrafter"/>
</dbReference>
<dbReference type="InterPro" id="IPR029787">
    <property type="entry name" value="Nucleotide_cyclase"/>
</dbReference>
<name>B1JAS6_PSEPW</name>
<dbReference type="InterPro" id="IPR050469">
    <property type="entry name" value="Diguanylate_Cyclase"/>
</dbReference>
<dbReference type="SMART" id="SM00267">
    <property type="entry name" value="GGDEF"/>
    <property type="match status" value="1"/>
</dbReference>
<feature type="transmembrane region" description="Helical" evidence="5">
    <location>
        <begin position="265"/>
        <end position="285"/>
    </location>
</feature>
<keyword evidence="5" id="KW-0472">Membrane</keyword>
<keyword evidence="5" id="KW-1133">Transmembrane helix</keyword>
<evidence type="ECO:0000256" key="5">
    <source>
        <dbReference type="SAM" id="Phobius"/>
    </source>
</evidence>
<evidence type="ECO:0000256" key="3">
    <source>
        <dbReference type="ARBA" id="ARBA00012528"/>
    </source>
</evidence>
<feature type="domain" description="GGDEF" evidence="6">
    <location>
        <begin position="329"/>
        <end position="464"/>
    </location>
</feature>
<feature type="transmembrane region" description="Helical" evidence="5">
    <location>
        <begin position="190"/>
        <end position="217"/>
    </location>
</feature>
<feature type="transmembrane region" description="Helical" evidence="5">
    <location>
        <begin position="115"/>
        <end position="139"/>
    </location>
</feature>
<dbReference type="PANTHER" id="PTHR45138:SF9">
    <property type="entry name" value="DIGUANYLATE CYCLASE DGCM-RELATED"/>
    <property type="match status" value="1"/>
</dbReference>
<sequence>MVYPAQSRVLPYFALFGLTFALTLGGILARPIESLSLFWPVNAVLTGVLLRYPRQATLVGFTLVWLGMVAADLACGSAWPPALWFNLCNLSVVVTVWLLLSRLPRLHRRMRSPHGVLSVFGACAAGAMVAASLACVMATPWFEQSLRATWLAWFSEQFSTAVLLLPVLLTAPSARALVRSGAQAVALAPLLVLLASLAFSIAFGGPGAIAFPIAALLWCAWTYSPFLVSLLTLIAGSTLIVAVAQNLMHFSVPQSELGVTTLMSARMGIAMLILGPLVVACVSQANRSLLARLAHQATIDHLTGALTRSAFTRRANALLDSRQKHAQALPLTLMMLDIDHFKSINDRHGHGVGDQVLRQFARTLQDQLHGGELLARMGGEEFVVLLPGLAPERASFTAERLRRAVQDLHLAKGDGRPQITVSIGLDGCAGHEPAPTLDELLARADQALYRAKAHGRNRVEVAETQRQVI</sequence>
<feature type="transmembrane region" description="Helical" evidence="5">
    <location>
        <begin position="12"/>
        <end position="29"/>
    </location>
</feature>
<dbReference type="GO" id="GO:0052621">
    <property type="term" value="F:diguanylate cyclase activity"/>
    <property type="evidence" value="ECO:0007669"/>
    <property type="project" value="UniProtKB-EC"/>
</dbReference>
<dbReference type="Gene3D" id="3.30.70.270">
    <property type="match status" value="1"/>
</dbReference>
<protein>
    <recommendedName>
        <fullName evidence="3">diguanylate cyclase</fullName>
        <ecNumber evidence="3">2.7.7.65</ecNumber>
    </recommendedName>
</protein>
<comment type="cofactor">
    <cofactor evidence="1">
        <name>Mg(2+)</name>
        <dbReference type="ChEBI" id="CHEBI:18420"/>
    </cofactor>
</comment>
<dbReference type="InterPro" id="IPR000160">
    <property type="entry name" value="GGDEF_dom"/>
</dbReference>